<keyword evidence="6 10" id="KW-0378">Hydrolase</keyword>
<evidence type="ECO:0000313" key="10">
    <source>
        <dbReference type="EMBL" id="SUM82154.1"/>
    </source>
</evidence>
<accession>A0A380HJ66</accession>
<proteinExistence type="predicted"/>
<dbReference type="AlphaFoldDB" id="A0A380HJ66"/>
<dbReference type="Pfam" id="PF24708">
    <property type="entry name" value="Lip_C"/>
    <property type="match status" value="1"/>
</dbReference>
<evidence type="ECO:0000313" key="11">
    <source>
        <dbReference type="Proteomes" id="UP000254707"/>
    </source>
</evidence>
<evidence type="ECO:0000256" key="4">
    <source>
        <dbReference type="ARBA" id="ARBA00022525"/>
    </source>
</evidence>
<keyword evidence="4" id="KW-0964">Secreted</keyword>
<dbReference type="SUPFAM" id="SSF53474">
    <property type="entry name" value="alpha/beta-Hydrolases"/>
    <property type="match status" value="1"/>
</dbReference>
<dbReference type="GO" id="GO:0005576">
    <property type="term" value="C:extracellular region"/>
    <property type="evidence" value="ECO:0007669"/>
    <property type="project" value="UniProtKB-SubCell"/>
</dbReference>
<dbReference type="EMBL" id="UHED01000001">
    <property type="protein sequence ID" value="SUM82154.1"/>
    <property type="molecule type" value="Genomic_DNA"/>
</dbReference>
<dbReference type="InterPro" id="IPR029058">
    <property type="entry name" value="AB_hydrolase_fold"/>
</dbReference>
<dbReference type="GO" id="GO:0016042">
    <property type="term" value="P:lipid catabolic process"/>
    <property type="evidence" value="ECO:0007669"/>
    <property type="project" value="UniProtKB-KW"/>
</dbReference>
<keyword evidence="8" id="KW-0443">Lipid metabolism</keyword>
<evidence type="ECO:0000256" key="1">
    <source>
        <dbReference type="ARBA" id="ARBA00001024"/>
    </source>
</evidence>
<dbReference type="RefSeq" id="WP_081324744.1">
    <property type="nucleotide sequence ID" value="NZ_CAXOKG010000002.1"/>
</dbReference>
<dbReference type="PANTHER" id="PTHR34043:SF3">
    <property type="entry name" value="ALPHA_BETA-HYDROLASES SUPERFAMILY PROTEIN"/>
    <property type="match status" value="1"/>
</dbReference>
<evidence type="ECO:0000256" key="6">
    <source>
        <dbReference type="ARBA" id="ARBA00022801"/>
    </source>
</evidence>
<name>A0A380HJ66_STASA</name>
<keyword evidence="5" id="KW-0732">Signal</keyword>
<dbReference type="PANTHER" id="PTHR34043">
    <property type="entry name" value="ALPHA/BETA-HYDROLASES SUPERFAMILY PROTEIN"/>
    <property type="match status" value="1"/>
</dbReference>
<evidence type="ECO:0000256" key="7">
    <source>
        <dbReference type="ARBA" id="ARBA00022963"/>
    </source>
</evidence>
<keyword evidence="7" id="KW-0442">Lipid degradation</keyword>
<dbReference type="InterPro" id="IPR056304">
    <property type="entry name" value="Lip-like_C"/>
</dbReference>
<organism evidence="10 11">
    <name type="scientific">Staphylococcus saprophyticus</name>
    <dbReference type="NCBI Taxonomy" id="29385"/>
    <lineage>
        <taxon>Bacteria</taxon>
        <taxon>Bacillati</taxon>
        <taxon>Bacillota</taxon>
        <taxon>Bacilli</taxon>
        <taxon>Bacillales</taxon>
        <taxon>Staphylococcaceae</taxon>
        <taxon>Staphylococcus</taxon>
    </lineage>
</organism>
<comment type="catalytic activity">
    <reaction evidence="1">
        <text>a triacylglycerol + H2O = a diacylglycerol + a fatty acid + H(+)</text>
        <dbReference type="Rhea" id="RHEA:12044"/>
        <dbReference type="ChEBI" id="CHEBI:15377"/>
        <dbReference type="ChEBI" id="CHEBI:15378"/>
        <dbReference type="ChEBI" id="CHEBI:17855"/>
        <dbReference type="ChEBI" id="CHEBI:18035"/>
        <dbReference type="ChEBI" id="CHEBI:28868"/>
        <dbReference type="EC" id="3.1.1.3"/>
    </reaction>
</comment>
<reference evidence="10 11" key="1">
    <citation type="submission" date="2018-06" db="EMBL/GenBank/DDBJ databases">
        <authorList>
            <consortium name="Pathogen Informatics"/>
            <person name="Doyle S."/>
        </authorList>
    </citation>
    <scope>NUCLEOTIDE SEQUENCE [LARGE SCALE GENOMIC DNA]</scope>
    <source>
        <strain evidence="10 11">NCTC7688</strain>
    </source>
</reference>
<evidence type="ECO:0000256" key="8">
    <source>
        <dbReference type="ARBA" id="ARBA00023098"/>
    </source>
</evidence>
<evidence type="ECO:0000256" key="3">
    <source>
        <dbReference type="ARBA" id="ARBA00013279"/>
    </source>
</evidence>
<evidence type="ECO:0000259" key="9">
    <source>
        <dbReference type="Pfam" id="PF24708"/>
    </source>
</evidence>
<dbReference type="GO" id="GO:0004806">
    <property type="term" value="F:triacylglycerol lipase activity"/>
    <property type="evidence" value="ECO:0007669"/>
    <property type="project" value="UniProtKB-EC"/>
</dbReference>
<protein>
    <recommendedName>
        <fullName evidence="3">triacylglycerol lipase</fullName>
        <ecNumber evidence="3">3.1.1.3</ecNumber>
    </recommendedName>
</protein>
<comment type="subcellular location">
    <subcellularLocation>
        <location evidence="2">Secreted</location>
    </subcellularLocation>
</comment>
<evidence type="ECO:0000256" key="2">
    <source>
        <dbReference type="ARBA" id="ARBA00004613"/>
    </source>
</evidence>
<dbReference type="Gene3D" id="3.40.50.1820">
    <property type="entry name" value="alpha/beta hydrolase"/>
    <property type="match status" value="1"/>
</dbReference>
<sequence length="359" mass="40719">MGEDKFHIKEQFEKSGYEVHEATVGTFSSNHDRETELYYYIKGGRVDYGQAHAEKYGHHRYGKTYEGIMPNWQPGQKIHLIGHSMGGQTIRLLEQMLRYGSPEEIAYQKEHGGEISPLFKEQKDNMISSITTLVTPHNGSAASDNLGNRDFAKKILNDIGKVSGNRFSNLDLGFSQWGFKQHPNESYIEYSKRIKNSPLWDTKDNALTDLTAEGSEQLNQNTSLNPNIVYTSYAGEASHATLSGKHVPNIRQYPLMDLTSRIIGKDKNQQLRLNDGIVPTISALYPNGQAYKNVTDISSANEKGIWQVLPVKKDWDHMDFVGMDPTDYKHTGEELEQFYTGIVDHLMRVEESENRNLAV</sequence>
<gene>
    <name evidence="10" type="primary">lip2_2</name>
    <name evidence="10" type="ORF">NCTC7688_00650</name>
</gene>
<dbReference type="Proteomes" id="UP000254707">
    <property type="component" value="Unassembled WGS sequence"/>
</dbReference>
<dbReference type="EC" id="3.1.1.3" evidence="3"/>
<evidence type="ECO:0000256" key="5">
    <source>
        <dbReference type="ARBA" id="ARBA00022729"/>
    </source>
</evidence>
<feature type="domain" description="Lipase-like C-terminal" evidence="9">
    <location>
        <begin position="2"/>
        <end position="352"/>
    </location>
</feature>